<dbReference type="AlphaFoldDB" id="A0A3N0YDA2"/>
<sequence length="108" mass="12571">MQLQELRVTRVTDGEVPIRDLSLRGLKLKQLRRRRRRRRRRSPSEEDGGVMVLLSDSCEENSVPAALDMDISADQLPITLTLTQIKYNVQFIEQLGEVMEEVMEEIFQ</sequence>
<reference evidence="1 2" key="1">
    <citation type="submission" date="2018-10" db="EMBL/GenBank/DDBJ databases">
        <title>Genome assembly for a Yunnan-Guizhou Plateau 3E fish, Anabarilius grahami (Regan), and its evolutionary and genetic applications.</title>
        <authorList>
            <person name="Jiang W."/>
        </authorList>
    </citation>
    <scope>NUCLEOTIDE SEQUENCE [LARGE SCALE GENOMIC DNA]</scope>
    <source>
        <strain evidence="1">AG-KIZ</strain>
        <tissue evidence="1">Muscle</tissue>
    </source>
</reference>
<keyword evidence="2" id="KW-1185">Reference proteome</keyword>
<organism evidence="1 2">
    <name type="scientific">Anabarilius grahami</name>
    <name type="common">Kanglang fish</name>
    <name type="synonym">Barilius grahami</name>
    <dbReference type="NCBI Taxonomy" id="495550"/>
    <lineage>
        <taxon>Eukaryota</taxon>
        <taxon>Metazoa</taxon>
        <taxon>Chordata</taxon>
        <taxon>Craniata</taxon>
        <taxon>Vertebrata</taxon>
        <taxon>Euteleostomi</taxon>
        <taxon>Actinopterygii</taxon>
        <taxon>Neopterygii</taxon>
        <taxon>Teleostei</taxon>
        <taxon>Ostariophysi</taxon>
        <taxon>Cypriniformes</taxon>
        <taxon>Xenocyprididae</taxon>
        <taxon>Xenocypridinae</taxon>
        <taxon>Xenocypridinae incertae sedis</taxon>
        <taxon>Anabarilius</taxon>
    </lineage>
</organism>
<name>A0A3N0YDA2_ANAGA</name>
<dbReference type="EMBL" id="RJVU01046529">
    <property type="protein sequence ID" value="ROL44205.1"/>
    <property type="molecule type" value="Genomic_DNA"/>
</dbReference>
<evidence type="ECO:0000313" key="2">
    <source>
        <dbReference type="Proteomes" id="UP000281406"/>
    </source>
</evidence>
<gene>
    <name evidence="1" type="ORF">DPX16_0060</name>
</gene>
<proteinExistence type="predicted"/>
<protein>
    <submittedName>
        <fullName evidence="1">Uncharacterized protein</fullName>
    </submittedName>
</protein>
<accession>A0A3N0YDA2</accession>
<comment type="caution">
    <text evidence="1">The sequence shown here is derived from an EMBL/GenBank/DDBJ whole genome shotgun (WGS) entry which is preliminary data.</text>
</comment>
<dbReference type="Proteomes" id="UP000281406">
    <property type="component" value="Unassembled WGS sequence"/>
</dbReference>
<evidence type="ECO:0000313" key="1">
    <source>
        <dbReference type="EMBL" id="ROL44205.1"/>
    </source>
</evidence>